<dbReference type="Proteomes" id="UP000054217">
    <property type="component" value="Unassembled WGS sequence"/>
</dbReference>
<keyword evidence="2" id="KW-1185">Reference proteome</keyword>
<accession>A0A0C3PK65</accession>
<dbReference type="HOGENOM" id="CLU_2705815_0_0_1"/>
<dbReference type="EMBL" id="KN831944">
    <property type="protein sequence ID" value="KIO14600.1"/>
    <property type="molecule type" value="Genomic_DNA"/>
</dbReference>
<reference evidence="1 2" key="1">
    <citation type="submission" date="2014-04" db="EMBL/GenBank/DDBJ databases">
        <authorList>
            <consortium name="DOE Joint Genome Institute"/>
            <person name="Kuo A."/>
            <person name="Kohler A."/>
            <person name="Costa M.D."/>
            <person name="Nagy L.G."/>
            <person name="Floudas D."/>
            <person name="Copeland A."/>
            <person name="Barry K.W."/>
            <person name="Cichocki N."/>
            <person name="Veneault-Fourrey C."/>
            <person name="LaButti K."/>
            <person name="Lindquist E.A."/>
            <person name="Lipzen A."/>
            <person name="Lundell T."/>
            <person name="Morin E."/>
            <person name="Murat C."/>
            <person name="Sun H."/>
            <person name="Tunlid A."/>
            <person name="Henrissat B."/>
            <person name="Grigoriev I.V."/>
            <person name="Hibbett D.S."/>
            <person name="Martin F."/>
            <person name="Nordberg H.P."/>
            <person name="Cantor M.N."/>
            <person name="Hua S.X."/>
        </authorList>
    </citation>
    <scope>NUCLEOTIDE SEQUENCE [LARGE SCALE GENOMIC DNA]</scope>
    <source>
        <strain evidence="1 2">Marx 270</strain>
    </source>
</reference>
<name>A0A0C3PK65_PISTI</name>
<protein>
    <submittedName>
        <fullName evidence="1">Uncharacterized protein</fullName>
    </submittedName>
</protein>
<dbReference type="InParanoid" id="A0A0C3PK65"/>
<sequence length="73" mass="7933">MEWSECTGEGTRAAEEAVGRRAKLQKEAWVSWEKRSAVRAKGLIIISGVILSLFEKAVSHTKGVVDMVTADSA</sequence>
<gene>
    <name evidence="1" type="ORF">M404DRAFT_17480</name>
</gene>
<evidence type="ECO:0000313" key="1">
    <source>
        <dbReference type="EMBL" id="KIO14600.1"/>
    </source>
</evidence>
<organism evidence="1 2">
    <name type="scientific">Pisolithus tinctorius Marx 270</name>
    <dbReference type="NCBI Taxonomy" id="870435"/>
    <lineage>
        <taxon>Eukaryota</taxon>
        <taxon>Fungi</taxon>
        <taxon>Dikarya</taxon>
        <taxon>Basidiomycota</taxon>
        <taxon>Agaricomycotina</taxon>
        <taxon>Agaricomycetes</taxon>
        <taxon>Agaricomycetidae</taxon>
        <taxon>Boletales</taxon>
        <taxon>Sclerodermatineae</taxon>
        <taxon>Pisolithaceae</taxon>
        <taxon>Pisolithus</taxon>
    </lineage>
</organism>
<evidence type="ECO:0000313" key="2">
    <source>
        <dbReference type="Proteomes" id="UP000054217"/>
    </source>
</evidence>
<reference evidence="2" key="2">
    <citation type="submission" date="2015-01" db="EMBL/GenBank/DDBJ databases">
        <title>Evolutionary Origins and Diversification of the Mycorrhizal Mutualists.</title>
        <authorList>
            <consortium name="DOE Joint Genome Institute"/>
            <consortium name="Mycorrhizal Genomics Consortium"/>
            <person name="Kohler A."/>
            <person name="Kuo A."/>
            <person name="Nagy L.G."/>
            <person name="Floudas D."/>
            <person name="Copeland A."/>
            <person name="Barry K.W."/>
            <person name="Cichocki N."/>
            <person name="Veneault-Fourrey C."/>
            <person name="LaButti K."/>
            <person name="Lindquist E.A."/>
            <person name="Lipzen A."/>
            <person name="Lundell T."/>
            <person name="Morin E."/>
            <person name="Murat C."/>
            <person name="Riley R."/>
            <person name="Ohm R."/>
            <person name="Sun H."/>
            <person name="Tunlid A."/>
            <person name="Henrissat B."/>
            <person name="Grigoriev I.V."/>
            <person name="Hibbett D.S."/>
            <person name="Martin F."/>
        </authorList>
    </citation>
    <scope>NUCLEOTIDE SEQUENCE [LARGE SCALE GENOMIC DNA]</scope>
    <source>
        <strain evidence="2">Marx 270</strain>
    </source>
</reference>
<proteinExistence type="predicted"/>
<dbReference type="AlphaFoldDB" id="A0A0C3PK65"/>